<feature type="chain" id="PRO_5016612102" description="DUF5648 domain-containing protein" evidence="1">
    <location>
        <begin position="20"/>
        <end position="190"/>
    </location>
</feature>
<comment type="caution">
    <text evidence="3">The sequence shown here is derived from an EMBL/GenBank/DDBJ whole genome shotgun (WGS) entry which is preliminary data.</text>
</comment>
<keyword evidence="1" id="KW-0732">Signal</keyword>
<feature type="signal peptide" evidence="1">
    <location>
        <begin position="1"/>
        <end position="19"/>
    </location>
</feature>
<evidence type="ECO:0000313" key="4">
    <source>
        <dbReference type="Proteomes" id="UP000076154"/>
    </source>
</evidence>
<dbReference type="EMBL" id="LUEZ02000113">
    <property type="protein sequence ID" value="RDB17088.1"/>
    <property type="molecule type" value="Genomic_DNA"/>
</dbReference>
<dbReference type="InterPro" id="IPR043708">
    <property type="entry name" value="DUF5648"/>
</dbReference>
<dbReference type="AlphaFoldDB" id="A0A369J552"/>
<sequence length="190" mass="22191">MKFTLFAVSVLLSFNLSLAALVEENKLIARGREEPRRKHICDPRRRREAVPLLRAYNSKITDHFYTTDRREWQQAINKLGYKQEPAQGRVFNREQPGTVPLYRLYSKRLQDHFYTTSRRERSKAVNDLGYRFGGITAYIYPSELCGSIPLYRMYNPQAKDHFYTTSKEERDNAAQAGWNGEGIAGYIFPL</sequence>
<gene>
    <name evidence="3" type="ORF">Hypma_001920</name>
</gene>
<evidence type="ECO:0000256" key="1">
    <source>
        <dbReference type="SAM" id="SignalP"/>
    </source>
</evidence>
<feature type="domain" description="DUF5648" evidence="2">
    <location>
        <begin position="51"/>
        <end position="187"/>
    </location>
</feature>
<evidence type="ECO:0000313" key="3">
    <source>
        <dbReference type="EMBL" id="RDB17088.1"/>
    </source>
</evidence>
<reference evidence="3" key="1">
    <citation type="submission" date="2018-04" db="EMBL/GenBank/DDBJ databases">
        <title>Whole genome sequencing of Hypsizygus marmoreus.</title>
        <authorList>
            <person name="Choi I.-G."/>
            <person name="Min B."/>
            <person name="Kim J.-G."/>
            <person name="Kim S."/>
            <person name="Oh Y.-L."/>
            <person name="Kong W.-S."/>
            <person name="Park H."/>
            <person name="Jeong J."/>
            <person name="Song E.-S."/>
        </authorList>
    </citation>
    <scope>NUCLEOTIDE SEQUENCE [LARGE SCALE GENOMIC DNA]</scope>
    <source>
        <strain evidence="3">51987-8</strain>
    </source>
</reference>
<keyword evidence="4" id="KW-1185">Reference proteome</keyword>
<dbReference type="InParanoid" id="A0A369J552"/>
<evidence type="ECO:0000259" key="2">
    <source>
        <dbReference type="Pfam" id="PF18885"/>
    </source>
</evidence>
<dbReference type="Pfam" id="PF18885">
    <property type="entry name" value="DUF5648"/>
    <property type="match status" value="1"/>
</dbReference>
<accession>A0A369J552</accession>
<dbReference type="Proteomes" id="UP000076154">
    <property type="component" value="Unassembled WGS sequence"/>
</dbReference>
<name>A0A369J552_HYPMA</name>
<proteinExistence type="predicted"/>
<organism evidence="3 4">
    <name type="scientific">Hypsizygus marmoreus</name>
    <name type="common">White beech mushroom</name>
    <name type="synonym">Agaricus marmoreus</name>
    <dbReference type="NCBI Taxonomy" id="39966"/>
    <lineage>
        <taxon>Eukaryota</taxon>
        <taxon>Fungi</taxon>
        <taxon>Dikarya</taxon>
        <taxon>Basidiomycota</taxon>
        <taxon>Agaricomycotina</taxon>
        <taxon>Agaricomycetes</taxon>
        <taxon>Agaricomycetidae</taxon>
        <taxon>Agaricales</taxon>
        <taxon>Tricholomatineae</taxon>
        <taxon>Lyophyllaceae</taxon>
        <taxon>Hypsizygus</taxon>
    </lineage>
</organism>
<protein>
    <recommendedName>
        <fullName evidence="2">DUF5648 domain-containing protein</fullName>
    </recommendedName>
</protein>
<dbReference type="OrthoDB" id="9971254at2759"/>